<dbReference type="AlphaFoldDB" id="A0A9N7QKR5"/>
<dbReference type="Proteomes" id="UP001058626">
    <property type="component" value="Chromosome"/>
</dbReference>
<dbReference type="EMBL" id="AP026367">
    <property type="protein sequence ID" value="BDN82298.1"/>
    <property type="molecule type" value="Genomic_DNA"/>
</dbReference>
<sequence>MNYTADFSAQLGITHLIGVFMELLNTSNHQSAFIDYRETSDVSASYVGAAQMMIDSML</sequence>
<dbReference type="RefSeq" id="WP_020787629.1">
    <property type="nucleotide sequence ID" value="NZ_AP026367.1"/>
</dbReference>
<protein>
    <submittedName>
        <fullName evidence="1">Uncharacterized protein</fullName>
    </submittedName>
</protein>
<reference evidence="1" key="1">
    <citation type="submission" date="2022-06" db="EMBL/GenBank/DDBJ databases">
        <title>Complete genome sequence of Mycobacterium pseudoshottsii NJB1907-Z4.</title>
        <authorList>
            <person name="Komine T."/>
            <person name="Fukano H."/>
            <person name="Wada S."/>
        </authorList>
    </citation>
    <scope>NUCLEOTIDE SEQUENCE</scope>
    <source>
        <strain evidence="1">NJB1907-Z4</strain>
    </source>
</reference>
<accession>A0A9N7QKR5</accession>
<evidence type="ECO:0000313" key="2">
    <source>
        <dbReference type="Proteomes" id="UP001058626"/>
    </source>
</evidence>
<organism evidence="1 2">
    <name type="scientific">Mycobacterium pseudoshottsii</name>
    <dbReference type="NCBI Taxonomy" id="265949"/>
    <lineage>
        <taxon>Bacteria</taxon>
        <taxon>Bacillati</taxon>
        <taxon>Actinomycetota</taxon>
        <taxon>Actinomycetes</taxon>
        <taxon>Mycobacteriales</taxon>
        <taxon>Mycobacteriaceae</taxon>
        <taxon>Mycobacterium</taxon>
        <taxon>Mycobacterium ulcerans group</taxon>
    </lineage>
</organism>
<evidence type="ECO:0000313" key="1">
    <source>
        <dbReference type="EMBL" id="BDN82298.1"/>
    </source>
</evidence>
<gene>
    <name evidence="1" type="ORF">NJB1907Z4_C25130</name>
</gene>
<proteinExistence type="predicted"/>
<keyword evidence="2" id="KW-1185">Reference proteome</keyword>
<name>A0A9N7QKR5_9MYCO</name>